<protein>
    <recommendedName>
        <fullName evidence="7">Coiled-coil domain-containing protein 138</fullName>
    </recommendedName>
</protein>
<dbReference type="InterPro" id="IPR038798">
    <property type="entry name" value="CCDC138"/>
</dbReference>
<dbReference type="OrthoDB" id="2161164at2759"/>
<evidence type="ECO:0000259" key="4">
    <source>
        <dbReference type="Pfam" id="PF21037"/>
    </source>
</evidence>
<dbReference type="Pfam" id="PF21037">
    <property type="entry name" value="CCDC138_cc"/>
    <property type="match status" value="1"/>
</dbReference>
<proteinExistence type="predicted"/>
<evidence type="ECO:0000256" key="2">
    <source>
        <dbReference type="SAM" id="MobiDB-lite"/>
    </source>
</evidence>
<evidence type="ECO:0000313" key="6">
    <source>
        <dbReference type="Proteomes" id="UP000596742"/>
    </source>
</evidence>
<feature type="region of interest" description="Disordered" evidence="2">
    <location>
        <begin position="1"/>
        <end position="93"/>
    </location>
</feature>
<feature type="domain" description="Coiled-coil-domain-containing protein 138 coiled-coil" evidence="4">
    <location>
        <begin position="177"/>
        <end position="235"/>
    </location>
</feature>
<evidence type="ECO:0000313" key="5">
    <source>
        <dbReference type="EMBL" id="VDI71926.1"/>
    </source>
</evidence>
<gene>
    <name evidence="5" type="ORF">MGAL_10B029796</name>
</gene>
<evidence type="ECO:0000259" key="3">
    <source>
        <dbReference type="Pfam" id="PF21035"/>
    </source>
</evidence>
<dbReference type="Proteomes" id="UP000596742">
    <property type="component" value="Unassembled WGS sequence"/>
</dbReference>
<dbReference type="InterPro" id="IPR048750">
    <property type="entry name" value="CCDC138_C"/>
</dbReference>
<dbReference type="PANTHER" id="PTHR34523">
    <property type="entry name" value="COILED-COIL DOMAIN-CONTAINING PROTEIN 138"/>
    <property type="match status" value="1"/>
</dbReference>
<evidence type="ECO:0000256" key="1">
    <source>
        <dbReference type="SAM" id="Coils"/>
    </source>
</evidence>
<dbReference type="InterPro" id="IPR048751">
    <property type="entry name" value="CCDC138_CC"/>
</dbReference>
<accession>A0A8B6H0H4</accession>
<dbReference type="Pfam" id="PF21035">
    <property type="entry name" value="CCDC138_C"/>
    <property type="match status" value="1"/>
</dbReference>
<feature type="domain" description="Coiled-coil" evidence="3">
    <location>
        <begin position="279"/>
        <end position="572"/>
    </location>
</feature>
<reference evidence="5" key="1">
    <citation type="submission" date="2018-11" db="EMBL/GenBank/DDBJ databases">
        <authorList>
            <person name="Alioto T."/>
            <person name="Alioto T."/>
        </authorList>
    </citation>
    <scope>NUCLEOTIDE SEQUENCE</scope>
</reference>
<feature type="compositionally biased region" description="Basic and acidic residues" evidence="2">
    <location>
        <begin position="79"/>
        <end position="93"/>
    </location>
</feature>
<dbReference type="AlphaFoldDB" id="A0A8B6H0H4"/>
<feature type="coiled-coil region" evidence="1">
    <location>
        <begin position="151"/>
        <end position="227"/>
    </location>
</feature>
<name>A0A8B6H0H4_MYTGA</name>
<dbReference type="PANTHER" id="PTHR34523:SF1">
    <property type="entry name" value="COILED-COIL DOMAIN-CONTAINING PROTEIN 138"/>
    <property type="match status" value="1"/>
</dbReference>
<dbReference type="EMBL" id="UYJE01009276">
    <property type="protein sequence ID" value="VDI71926.1"/>
    <property type="molecule type" value="Genomic_DNA"/>
</dbReference>
<organism evidence="5 6">
    <name type="scientific">Mytilus galloprovincialis</name>
    <name type="common">Mediterranean mussel</name>
    <dbReference type="NCBI Taxonomy" id="29158"/>
    <lineage>
        <taxon>Eukaryota</taxon>
        <taxon>Metazoa</taxon>
        <taxon>Spiralia</taxon>
        <taxon>Lophotrochozoa</taxon>
        <taxon>Mollusca</taxon>
        <taxon>Bivalvia</taxon>
        <taxon>Autobranchia</taxon>
        <taxon>Pteriomorphia</taxon>
        <taxon>Mytilida</taxon>
        <taxon>Mytiloidea</taxon>
        <taxon>Mytilidae</taxon>
        <taxon>Mytilinae</taxon>
        <taxon>Mytilus</taxon>
    </lineage>
</organism>
<sequence>MNPAEKNKMAMSKGIFRPKKMDFTESDDSDIDSTVTPINPPDDNPHGQIIESDSLSDFYLNEAKQRKHPKHQRKKRNHYHSDHTADEAEDEFNKSKEENIKDIYKELQVISDKLKMENKKIHEREEKVKERERIVAISSANVKTITEHEVREKLKVMEQKYKEEIVKIEIQLKEKIKENRRLKDNFETLVKANDAMKKDFETLQSQHDKLEKQAVSVQARLTNLQRKQDFTERQKEVELGNIALSTAVPKQKGQQRENKVQKEKKFSTSSCSYDIMGILLDWICDAHLRYAVTDQPTRAIERFSSTEYILERVLKILPTSVDMLREFPPNNFRISFPCLQFIYWSLINVEQASGQQKSNLSPTLRRLGEELYRSKTVKFMDVSSDKSDFPLSPTKLDKSKDGIYFRSSNQHVRLLSSLIILKTLSQVDLVAHVFDVLKNDLKSDVCKELFLYYQATPVVLQYLKPINKAFMGAAMDIFLQLSADTPFQTPFLESCGNEQWFRTVAMVLRAPTQDNKLLEKLSIILQKLSKFKTNKRFFDVYTIVGIIQEILRGCSTDQAFLALNLKSILFNLTSTGGIQS</sequence>
<evidence type="ECO:0008006" key="7">
    <source>
        <dbReference type="Google" id="ProtNLM"/>
    </source>
</evidence>
<keyword evidence="6" id="KW-1185">Reference proteome</keyword>
<keyword evidence="1" id="KW-0175">Coiled coil</keyword>
<comment type="caution">
    <text evidence="5">The sequence shown here is derived from an EMBL/GenBank/DDBJ whole genome shotgun (WGS) entry which is preliminary data.</text>
</comment>
<feature type="compositionally biased region" description="Basic residues" evidence="2">
    <location>
        <begin position="65"/>
        <end position="78"/>
    </location>
</feature>